<feature type="modified residue" description="4-aspartylphosphate" evidence="7">
    <location>
        <position position="89"/>
    </location>
</feature>
<dbReference type="NCBIfam" id="TIGR01557">
    <property type="entry name" value="myb_SHAQKYF"/>
    <property type="match status" value="1"/>
</dbReference>
<dbReference type="GeneID" id="17355285"/>
<dbReference type="Pfam" id="PF00249">
    <property type="entry name" value="Myb_DNA-binding"/>
    <property type="match status" value="1"/>
</dbReference>
<dbReference type="STRING" id="554065.E1ZEB2"/>
<evidence type="ECO:0000256" key="8">
    <source>
        <dbReference type="SAM" id="MobiDB-lite"/>
    </source>
</evidence>
<dbReference type="PROSITE" id="PS50110">
    <property type="entry name" value="RESPONSE_REGULATORY"/>
    <property type="match status" value="1"/>
</dbReference>
<keyword evidence="2" id="KW-0902">Two-component regulatory system</keyword>
<dbReference type="EMBL" id="GL433843">
    <property type="protein sequence ID" value="EFN55999.1"/>
    <property type="molecule type" value="Genomic_DNA"/>
</dbReference>
<dbReference type="Pfam" id="PF00072">
    <property type="entry name" value="Response_reg"/>
    <property type="match status" value="1"/>
</dbReference>
<feature type="domain" description="HTH myb-type" evidence="10">
    <location>
        <begin position="198"/>
        <end position="257"/>
    </location>
</feature>
<keyword evidence="5" id="KW-0804">Transcription</keyword>
<dbReference type="InterPro" id="IPR009057">
    <property type="entry name" value="Homeodomain-like_sf"/>
</dbReference>
<dbReference type="Gene3D" id="1.10.10.60">
    <property type="entry name" value="Homeodomain-like"/>
    <property type="match status" value="1"/>
</dbReference>
<dbReference type="InParanoid" id="E1ZEB2"/>
<dbReference type="InterPro" id="IPR001789">
    <property type="entry name" value="Sig_transdc_resp-reg_receiver"/>
</dbReference>
<evidence type="ECO:0000256" key="7">
    <source>
        <dbReference type="PROSITE-ProRule" id="PRU00169"/>
    </source>
</evidence>
<dbReference type="GO" id="GO:0000160">
    <property type="term" value="P:phosphorelay signal transduction system"/>
    <property type="evidence" value="ECO:0007669"/>
    <property type="project" value="UniProtKB-KW"/>
</dbReference>
<evidence type="ECO:0000313" key="11">
    <source>
        <dbReference type="EMBL" id="EFN55999.1"/>
    </source>
</evidence>
<dbReference type="InterPro" id="IPR006447">
    <property type="entry name" value="Myb_dom_plants"/>
</dbReference>
<evidence type="ECO:0000256" key="5">
    <source>
        <dbReference type="ARBA" id="ARBA00023163"/>
    </source>
</evidence>
<dbReference type="KEGG" id="cvr:CHLNCDRAFT_30989"/>
<dbReference type="eggNOG" id="KOG1601">
    <property type="taxonomic scope" value="Eukaryota"/>
</dbReference>
<organism evidence="12">
    <name type="scientific">Chlorella variabilis</name>
    <name type="common">Green alga</name>
    <dbReference type="NCBI Taxonomy" id="554065"/>
    <lineage>
        <taxon>Eukaryota</taxon>
        <taxon>Viridiplantae</taxon>
        <taxon>Chlorophyta</taxon>
        <taxon>core chlorophytes</taxon>
        <taxon>Trebouxiophyceae</taxon>
        <taxon>Chlorellales</taxon>
        <taxon>Chlorellaceae</taxon>
        <taxon>Chlorella clade</taxon>
        <taxon>Chlorella</taxon>
    </lineage>
</organism>
<keyword evidence="12" id="KW-1185">Reference proteome</keyword>
<dbReference type="SMR" id="E1ZEB2"/>
<dbReference type="PANTHER" id="PTHR43874">
    <property type="entry name" value="TWO-COMPONENT RESPONSE REGULATOR"/>
    <property type="match status" value="1"/>
</dbReference>
<dbReference type="SUPFAM" id="SSF52172">
    <property type="entry name" value="CheY-like"/>
    <property type="match status" value="1"/>
</dbReference>
<dbReference type="GO" id="GO:0009736">
    <property type="term" value="P:cytokinin-activated signaling pathway"/>
    <property type="evidence" value="ECO:0007669"/>
    <property type="project" value="InterPro"/>
</dbReference>
<dbReference type="InterPro" id="IPR017930">
    <property type="entry name" value="Myb_dom"/>
</dbReference>
<name>E1ZEB2_CHLVA</name>
<keyword evidence="6" id="KW-0539">Nucleus</keyword>
<feature type="region of interest" description="Disordered" evidence="8">
    <location>
        <begin position="1"/>
        <end position="23"/>
    </location>
</feature>
<reference evidence="11 12" key="1">
    <citation type="journal article" date="2010" name="Plant Cell">
        <title>The Chlorella variabilis NC64A genome reveals adaptation to photosymbiosis, coevolution with viruses, and cryptic sex.</title>
        <authorList>
            <person name="Blanc G."/>
            <person name="Duncan G."/>
            <person name="Agarkova I."/>
            <person name="Borodovsky M."/>
            <person name="Gurnon J."/>
            <person name="Kuo A."/>
            <person name="Lindquist E."/>
            <person name="Lucas S."/>
            <person name="Pangilinan J."/>
            <person name="Polle J."/>
            <person name="Salamov A."/>
            <person name="Terry A."/>
            <person name="Yamada T."/>
            <person name="Dunigan D.D."/>
            <person name="Grigoriev I.V."/>
            <person name="Claverie J.M."/>
            <person name="Van Etten J.L."/>
        </authorList>
    </citation>
    <scope>NUCLEOTIDE SEQUENCE [LARGE SCALE GENOMIC DNA]</scope>
    <source>
        <strain evidence="11 12">NC64A</strain>
    </source>
</reference>
<accession>E1ZEB2</accession>
<evidence type="ECO:0000313" key="12">
    <source>
        <dbReference type="Proteomes" id="UP000008141"/>
    </source>
</evidence>
<evidence type="ECO:0000256" key="2">
    <source>
        <dbReference type="ARBA" id="ARBA00023012"/>
    </source>
</evidence>
<dbReference type="RefSeq" id="XP_005848101.1">
    <property type="nucleotide sequence ID" value="XM_005848039.1"/>
</dbReference>
<gene>
    <name evidence="11" type="ORF">CHLNCDRAFT_30989</name>
</gene>
<feature type="non-terminal residue" evidence="11">
    <location>
        <position position="334"/>
    </location>
</feature>
<dbReference type="GO" id="GO:0003677">
    <property type="term" value="F:DNA binding"/>
    <property type="evidence" value="ECO:0007669"/>
    <property type="project" value="InterPro"/>
</dbReference>
<evidence type="ECO:0000256" key="6">
    <source>
        <dbReference type="ARBA" id="ARBA00023242"/>
    </source>
</evidence>
<dbReference type="Proteomes" id="UP000008141">
    <property type="component" value="Unassembled WGS sequence"/>
</dbReference>
<protein>
    <recommendedName>
        <fullName evidence="13">Two-component response regulator</fullName>
    </recommendedName>
</protein>
<dbReference type="InterPro" id="IPR001005">
    <property type="entry name" value="SANT/Myb"/>
</dbReference>
<dbReference type="OMA" id="IPTDNHL"/>
<dbReference type="FunCoup" id="E1ZEB2">
    <property type="interactions" value="156"/>
</dbReference>
<keyword evidence="3" id="KW-0805">Transcription regulation</keyword>
<dbReference type="OrthoDB" id="60033at2759"/>
<dbReference type="InterPro" id="IPR011006">
    <property type="entry name" value="CheY-like_superfamily"/>
</dbReference>
<sequence>MDLAGEGSSGDNTNNAAASSSGATDCGLFSPSGLKVLVVDDDPMCLKVVSAMLQRCNYEVDTRTSGQDALLLLRDRQEHNHQFDLVLSDVYMPDMDGFKLLEHIGLELDLPVIMMSSNGDTDVVLRGVTHGAVDFLIKPVRVEELRNVWQHVVRRRSLHVGRASDEHSGLDLEQHQHHHGVKRKEVEALQVQHETQGANKKPRVVWSVEMHQQFVDAVNQLGVDKAVPKRILDLMNVEGLTRENVASHLQKYRLYLKRAQGLQSGKGSKGHKAAQEAAMLDPQAAAAAAAVAAGAGPSSVFAQVAAQQAAMGGGAGLGQPGMAQAGMPVMGMPG</sequence>
<dbReference type="SMART" id="SM00448">
    <property type="entry name" value="REC"/>
    <property type="match status" value="1"/>
</dbReference>
<evidence type="ECO:0000256" key="3">
    <source>
        <dbReference type="ARBA" id="ARBA00023015"/>
    </source>
</evidence>
<dbReference type="AlphaFoldDB" id="E1ZEB2"/>
<dbReference type="FunFam" id="1.10.10.60:FF:000007">
    <property type="entry name" value="Two-component response regulator"/>
    <property type="match status" value="1"/>
</dbReference>
<dbReference type="InterPro" id="IPR045279">
    <property type="entry name" value="ARR-like"/>
</dbReference>
<evidence type="ECO:0000259" key="9">
    <source>
        <dbReference type="PROSITE" id="PS50110"/>
    </source>
</evidence>
<feature type="domain" description="Response regulatory" evidence="9">
    <location>
        <begin position="35"/>
        <end position="153"/>
    </location>
</feature>
<proteinExistence type="predicted"/>
<keyword evidence="1 7" id="KW-0597">Phosphoprotein</keyword>
<keyword evidence="4" id="KW-0010">Activator</keyword>
<evidence type="ECO:0000256" key="4">
    <source>
        <dbReference type="ARBA" id="ARBA00023159"/>
    </source>
</evidence>
<dbReference type="PROSITE" id="PS51294">
    <property type="entry name" value="HTH_MYB"/>
    <property type="match status" value="1"/>
</dbReference>
<evidence type="ECO:0000259" key="10">
    <source>
        <dbReference type="PROSITE" id="PS51294"/>
    </source>
</evidence>
<evidence type="ECO:0008006" key="13">
    <source>
        <dbReference type="Google" id="ProtNLM"/>
    </source>
</evidence>
<evidence type="ECO:0000256" key="1">
    <source>
        <dbReference type="ARBA" id="ARBA00022553"/>
    </source>
</evidence>
<dbReference type="Gene3D" id="3.40.50.2300">
    <property type="match status" value="1"/>
</dbReference>
<dbReference type="CDD" id="cd17584">
    <property type="entry name" value="REC_typeB_ARR-like"/>
    <property type="match status" value="1"/>
</dbReference>
<feature type="compositionally biased region" description="Low complexity" evidence="8">
    <location>
        <begin position="9"/>
        <end position="23"/>
    </location>
</feature>
<dbReference type="SUPFAM" id="SSF46689">
    <property type="entry name" value="Homeodomain-like"/>
    <property type="match status" value="1"/>
</dbReference>
<dbReference type="PANTHER" id="PTHR43874:SF7">
    <property type="entry name" value="TWO-COMPONENT RESPONSE REGULATOR ARR10"/>
    <property type="match status" value="1"/>
</dbReference>